<accession>A0A401U5U5</accession>
<evidence type="ECO:0000313" key="2">
    <source>
        <dbReference type="Proteomes" id="UP000288227"/>
    </source>
</evidence>
<comment type="caution">
    <text evidence="1">The sequence shown here is derived from an EMBL/GenBank/DDBJ whole genome shotgun (WGS) entry which is preliminary data.</text>
</comment>
<name>A0A401U5U5_9BACT</name>
<dbReference type="OrthoDB" id="9808473at2"/>
<dbReference type="Pfam" id="PF11306">
    <property type="entry name" value="DUF3108"/>
    <property type="match status" value="1"/>
</dbReference>
<dbReference type="EMBL" id="BHXQ01000001">
    <property type="protein sequence ID" value="GCC50220.1"/>
    <property type="molecule type" value="Genomic_DNA"/>
</dbReference>
<protein>
    <submittedName>
        <fullName evidence="1">DUF3108 domain-containing protein</fullName>
    </submittedName>
</protein>
<dbReference type="Proteomes" id="UP000288227">
    <property type="component" value="Unassembled WGS sequence"/>
</dbReference>
<reference evidence="1 2" key="1">
    <citation type="submission" date="2018-11" db="EMBL/GenBank/DDBJ databases">
        <title>Chryseotalea sanarue gen. nov., sp., nov., a member of the family Cytophagaceae, isolated from a brackish lake in Hamamatsu Japan.</title>
        <authorList>
            <person name="Maejima Y."/>
            <person name="Iino T."/>
            <person name="Muraguchi Y."/>
            <person name="Fukuda K."/>
            <person name="Ohkuma M."/>
            <person name="Moriuchi R."/>
            <person name="Dohra H."/>
            <person name="Kimbara K."/>
            <person name="Shintani M."/>
        </authorList>
    </citation>
    <scope>NUCLEOTIDE SEQUENCE [LARGE SCALE GENOMIC DNA]</scope>
    <source>
        <strain evidence="1 2">Ys</strain>
    </source>
</reference>
<sequence>MFKIRILLLYAILLFGFTTEKEEIYPTVKNDSFKRGEFIKYKLTYGIFNVGRGHAVISDKYYSLNGRSCFKLDAYGTTAGMLSWVTNVDDHWGAYIDTISILPEVSYRIIREGNYKLDEYTYFDHENKRVAVKVIDKNTGKFKEPKEYETTLHTRDMVAGFLYMRTLDFTNMQKGDTVVIKGFFEDTFYKQAIVYYGKDVVKMKFGKVRALKFKPVMPDNKLFDGENSITAWFSDDRNRIPLKIDAEMFIGSAGVELTDYGKLKHPLNLVK</sequence>
<dbReference type="RefSeq" id="WP_127120869.1">
    <property type="nucleotide sequence ID" value="NZ_BHXQ01000001.1"/>
</dbReference>
<organism evidence="1 2">
    <name type="scientific">Chryseotalea sanaruensis</name>
    <dbReference type="NCBI Taxonomy" id="2482724"/>
    <lineage>
        <taxon>Bacteria</taxon>
        <taxon>Pseudomonadati</taxon>
        <taxon>Bacteroidota</taxon>
        <taxon>Cytophagia</taxon>
        <taxon>Cytophagales</taxon>
        <taxon>Chryseotaleaceae</taxon>
        <taxon>Chryseotalea</taxon>
    </lineage>
</organism>
<dbReference type="AlphaFoldDB" id="A0A401U5U5"/>
<gene>
    <name evidence="1" type="ORF">SanaruYs_04350</name>
</gene>
<evidence type="ECO:0000313" key="1">
    <source>
        <dbReference type="EMBL" id="GCC50220.1"/>
    </source>
</evidence>
<dbReference type="InterPro" id="IPR021457">
    <property type="entry name" value="DUF3108"/>
</dbReference>
<keyword evidence="2" id="KW-1185">Reference proteome</keyword>
<proteinExistence type="predicted"/>